<dbReference type="GO" id="GO:0005886">
    <property type="term" value="C:plasma membrane"/>
    <property type="evidence" value="ECO:0007669"/>
    <property type="project" value="UniProtKB-SubCell"/>
</dbReference>
<evidence type="ECO:0000313" key="15">
    <source>
        <dbReference type="Proteomes" id="UP000694388"/>
    </source>
</evidence>
<feature type="transmembrane region" description="Helical" evidence="12">
    <location>
        <begin position="148"/>
        <end position="166"/>
    </location>
</feature>
<feature type="transmembrane region" description="Helical" evidence="12">
    <location>
        <begin position="81"/>
        <end position="108"/>
    </location>
</feature>
<dbReference type="InterPro" id="IPR000162">
    <property type="entry name" value="GPCR_3_mtglu_rcpt"/>
</dbReference>
<name>A0A8C4NG18_EPTBU</name>
<sequence>MRWPGGMNTIPQSMCSEPCRRGERKKVRSGRPCCWQCEACEGYQVQADEFTCKDCLFGWRPTANHTTCEQVPIVKLEWHSAWAAVPVFIAIVGIIATLLIIVTFVRFNDTPIVRASGRELSYLLLSGIFFCYTVTFMMIGAPSPALCFFQRLFLGMGMCISYAALLTKTNRIYRIFEQGKQSVAAPRFISPSSQLVIAFSLIAMQLLGVAVWFIVIPPHTTVDYGEHRSWPPEKARAVLTCDVSDLSLMCSLGYSILLMVTCTVYAIKSRGVPENFNEAKPIGFTMYTTCIIWLAFIPIFFGTSKSPDKLYIQTTTLTISMSLSATVALGMLFFPKVYIILLHPEQNVQKRKRSFKAVVTAATMSQKLSQKASERPNGQAKTELCENTEINTSPVKKTTYINYSNHTS</sequence>
<comment type="similarity">
    <text evidence="2">Belongs to the G-protein coupled receptor 3 family.</text>
</comment>
<dbReference type="InterPro" id="IPR000337">
    <property type="entry name" value="GPCR_3"/>
</dbReference>
<evidence type="ECO:0000259" key="13">
    <source>
        <dbReference type="PROSITE" id="PS50259"/>
    </source>
</evidence>
<dbReference type="Ensembl" id="ENSEBUT00000002317.1">
    <property type="protein sequence ID" value="ENSEBUP00000001973.1"/>
    <property type="gene ID" value="ENSEBUG00000001553.1"/>
</dbReference>
<evidence type="ECO:0000256" key="8">
    <source>
        <dbReference type="ARBA" id="ARBA00023170"/>
    </source>
</evidence>
<dbReference type="FunFam" id="2.10.50.30:FF:000001">
    <property type="entry name" value="metabotropic glutamate receptor 1"/>
    <property type="match status" value="1"/>
</dbReference>
<evidence type="ECO:0000256" key="7">
    <source>
        <dbReference type="ARBA" id="ARBA00023136"/>
    </source>
</evidence>
<dbReference type="PRINTS" id="PR00593">
    <property type="entry name" value="MTABOTROPICR"/>
</dbReference>
<evidence type="ECO:0000256" key="4">
    <source>
        <dbReference type="ARBA" id="ARBA00022692"/>
    </source>
</evidence>
<evidence type="ECO:0000256" key="1">
    <source>
        <dbReference type="ARBA" id="ARBA00004651"/>
    </source>
</evidence>
<feature type="transmembrane region" description="Helical" evidence="12">
    <location>
        <begin position="195"/>
        <end position="215"/>
    </location>
</feature>
<feature type="transmembrane region" description="Helical" evidence="12">
    <location>
        <begin position="279"/>
        <end position="301"/>
    </location>
</feature>
<dbReference type="Gene3D" id="2.10.50.30">
    <property type="entry name" value="GPCR, family 3, nine cysteines domain"/>
    <property type="match status" value="1"/>
</dbReference>
<dbReference type="InterPro" id="IPR017979">
    <property type="entry name" value="GPCR_3_CS"/>
</dbReference>
<dbReference type="Pfam" id="PF07562">
    <property type="entry name" value="NCD3G"/>
    <property type="match status" value="1"/>
</dbReference>
<reference evidence="14" key="1">
    <citation type="submission" date="2025-08" db="UniProtKB">
        <authorList>
            <consortium name="Ensembl"/>
        </authorList>
    </citation>
    <scope>IDENTIFICATION</scope>
</reference>
<dbReference type="InterPro" id="IPR050726">
    <property type="entry name" value="mGluR"/>
</dbReference>
<dbReference type="AlphaFoldDB" id="A0A8C4NG18"/>
<dbReference type="GeneTree" id="ENSGT01030000234648"/>
<dbReference type="Proteomes" id="UP000694388">
    <property type="component" value="Unplaced"/>
</dbReference>
<evidence type="ECO:0000313" key="14">
    <source>
        <dbReference type="Ensembl" id="ENSEBUP00000001973.1"/>
    </source>
</evidence>
<dbReference type="PRINTS" id="PR00248">
    <property type="entry name" value="GPCRMGR"/>
</dbReference>
<dbReference type="InterPro" id="IPR017978">
    <property type="entry name" value="GPCR_3_C"/>
</dbReference>
<reference evidence="14" key="2">
    <citation type="submission" date="2025-09" db="UniProtKB">
        <authorList>
            <consortium name="Ensembl"/>
        </authorList>
    </citation>
    <scope>IDENTIFICATION</scope>
</reference>
<feature type="region of interest" description="Disordered" evidence="11">
    <location>
        <begin position="368"/>
        <end position="388"/>
    </location>
</feature>
<dbReference type="PANTHER" id="PTHR24060">
    <property type="entry name" value="METABOTROPIC GLUTAMATE RECEPTOR"/>
    <property type="match status" value="1"/>
</dbReference>
<keyword evidence="10" id="KW-0807">Transducer</keyword>
<evidence type="ECO:0000256" key="2">
    <source>
        <dbReference type="ARBA" id="ARBA00007242"/>
    </source>
</evidence>
<comment type="subcellular location">
    <subcellularLocation>
        <location evidence="1">Cell membrane</location>
        <topology evidence="1">Multi-pass membrane protein</topology>
    </subcellularLocation>
</comment>
<keyword evidence="9" id="KW-0325">Glycoprotein</keyword>
<proteinExistence type="inferred from homology"/>
<dbReference type="InterPro" id="IPR038550">
    <property type="entry name" value="GPCR_3_9-Cys_sf"/>
</dbReference>
<protein>
    <submittedName>
        <fullName evidence="14">Glutamate receptor, metabotropic 8b</fullName>
    </submittedName>
</protein>
<keyword evidence="15" id="KW-1185">Reference proteome</keyword>
<dbReference type="Pfam" id="PF00003">
    <property type="entry name" value="7tm_3"/>
    <property type="match status" value="1"/>
</dbReference>
<keyword evidence="8" id="KW-0675">Receptor</keyword>
<keyword evidence="7 12" id="KW-0472">Membrane</keyword>
<dbReference type="GO" id="GO:0004930">
    <property type="term" value="F:G protein-coupled receptor activity"/>
    <property type="evidence" value="ECO:0007669"/>
    <property type="project" value="UniProtKB-KW"/>
</dbReference>
<feature type="transmembrane region" description="Helical" evidence="12">
    <location>
        <begin position="120"/>
        <end position="142"/>
    </location>
</feature>
<keyword evidence="6" id="KW-0297">G-protein coupled receptor</keyword>
<dbReference type="PROSITE" id="PS00981">
    <property type="entry name" value="G_PROTEIN_RECEP_F3_3"/>
    <property type="match status" value="1"/>
</dbReference>
<keyword evidence="3" id="KW-1003">Cell membrane</keyword>
<organism evidence="14 15">
    <name type="scientific">Eptatretus burgeri</name>
    <name type="common">Inshore hagfish</name>
    <dbReference type="NCBI Taxonomy" id="7764"/>
    <lineage>
        <taxon>Eukaryota</taxon>
        <taxon>Metazoa</taxon>
        <taxon>Chordata</taxon>
        <taxon>Craniata</taxon>
        <taxon>Vertebrata</taxon>
        <taxon>Cyclostomata</taxon>
        <taxon>Myxini</taxon>
        <taxon>Myxiniformes</taxon>
        <taxon>Myxinidae</taxon>
        <taxon>Eptatretinae</taxon>
        <taxon>Eptatretus</taxon>
    </lineage>
</organism>
<evidence type="ECO:0000256" key="3">
    <source>
        <dbReference type="ARBA" id="ARBA00022475"/>
    </source>
</evidence>
<evidence type="ECO:0000256" key="6">
    <source>
        <dbReference type="ARBA" id="ARBA00023040"/>
    </source>
</evidence>
<evidence type="ECO:0000256" key="12">
    <source>
        <dbReference type="SAM" id="Phobius"/>
    </source>
</evidence>
<evidence type="ECO:0000256" key="10">
    <source>
        <dbReference type="ARBA" id="ARBA00023224"/>
    </source>
</evidence>
<dbReference type="PROSITE" id="PS50259">
    <property type="entry name" value="G_PROTEIN_RECEP_F3_4"/>
    <property type="match status" value="1"/>
</dbReference>
<keyword evidence="4 12" id="KW-0812">Transmembrane</keyword>
<accession>A0A8C4NG18</accession>
<dbReference type="InterPro" id="IPR011500">
    <property type="entry name" value="GPCR_3_9-Cys_dom"/>
</dbReference>
<feature type="transmembrane region" description="Helical" evidence="12">
    <location>
        <begin position="246"/>
        <end position="267"/>
    </location>
</feature>
<feature type="transmembrane region" description="Helical" evidence="12">
    <location>
        <begin position="321"/>
        <end position="343"/>
    </location>
</feature>
<dbReference type="OMA" id="KELCITM"/>
<evidence type="ECO:0000256" key="5">
    <source>
        <dbReference type="ARBA" id="ARBA00022989"/>
    </source>
</evidence>
<evidence type="ECO:0000256" key="9">
    <source>
        <dbReference type="ARBA" id="ARBA00023180"/>
    </source>
</evidence>
<evidence type="ECO:0000256" key="11">
    <source>
        <dbReference type="SAM" id="MobiDB-lite"/>
    </source>
</evidence>
<feature type="domain" description="G-protein coupled receptors family 3 profile" evidence="13">
    <location>
        <begin position="82"/>
        <end position="356"/>
    </location>
</feature>
<keyword evidence="5 12" id="KW-1133">Transmembrane helix</keyword>